<evidence type="ECO:0000256" key="3">
    <source>
        <dbReference type="ARBA" id="ARBA00022475"/>
    </source>
</evidence>
<dbReference type="AlphaFoldDB" id="A0AAD9XV82"/>
<evidence type="ECO:0000256" key="6">
    <source>
        <dbReference type="ARBA" id="ARBA00023136"/>
    </source>
</evidence>
<evidence type="ECO:0000256" key="1">
    <source>
        <dbReference type="ARBA" id="ARBA00004651"/>
    </source>
</evidence>
<evidence type="ECO:0000259" key="9">
    <source>
        <dbReference type="Pfam" id="PF04535"/>
    </source>
</evidence>
<name>A0AAD9XV82_9ROSI</name>
<evidence type="ECO:0000256" key="2">
    <source>
        <dbReference type="ARBA" id="ARBA00007651"/>
    </source>
</evidence>
<comment type="caution">
    <text evidence="10">The sequence shown here is derived from an EMBL/GenBank/DDBJ whole genome shotgun (WGS) entry which is preliminary data.</text>
</comment>
<feature type="transmembrane region" description="Helical" evidence="7">
    <location>
        <begin position="40"/>
        <end position="62"/>
    </location>
</feature>
<feature type="domain" description="Casparian strip membrane protein" evidence="9">
    <location>
        <begin position="71"/>
        <end position="154"/>
    </location>
</feature>
<evidence type="ECO:0000313" key="11">
    <source>
        <dbReference type="Proteomes" id="UP001280121"/>
    </source>
</evidence>
<proteinExistence type="inferred from homology"/>
<feature type="compositionally biased region" description="Polar residues" evidence="8">
    <location>
        <begin position="232"/>
        <end position="246"/>
    </location>
</feature>
<keyword evidence="11" id="KW-1185">Reference proteome</keyword>
<feature type="region of interest" description="Disordered" evidence="8">
    <location>
        <begin position="232"/>
        <end position="254"/>
    </location>
</feature>
<evidence type="ECO:0000256" key="5">
    <source>
        <dbReference type="ARBA" id="ARBA00022989"/>
    </source>
</evidence>
<keyword evidence="6 7" id="KW-0472">Membrane</keyword>
<evidence type="ECO:0000313" key="10">
    <source>
        <dbReference type="EMBL" id="KAK2665975.1"/>
    </source>
</evidence>
<sequence length="254" mass="27521">MYSTLLFFTKRPFAAKLTDDFIAAYLRLGRKIGSKPVETLLFASVLPGVACVVASVCPEGFFNSGCNLYHATSTQSISLFGYNLVVHYSDTSAMRYLFGTDIVACVCSVLSLICVFLLSRSGSYLKHSFYLLLHDMVIMVLLMSVCAAAIAIAYGLALQFPFFTIPSRNGSSTRPGQVPGLTRAGNPGLNPDSFYPAPGTRAGCVPVRVQHQRCARPVETLVEMSSSLPNMDFDSNNPLNTQSQAPSYDINLVA</sequence>
<evidence type="ECO:0000256" key="8">
    <source>
        <dbReference type="SAM" id="MobiDB-lite"/>
    </source>
</evidence>
<dbReference type="InterPro" id="IPR006702">
    <property type="entry name" value="CASP_dom"/>
</dbReference>
<dbReference type="Pfam" id="PF04535">
    <property type="entry name" value="CASP_dom"/>
    <property type="match status" value="1"/>
</dbReference>
<keyword evidence="3 7" id="KW-1003">Cell membrane</keyword>
<comment type="subunit">
    <text evidence="7">Homodimer and heterodimers.</text>
</comment>
<evidence type="ECO:0000256" key="4">
    <source>
        <dbReference type="ARBA" id="ARBA00022692"/>
    </source>
</evidence>
<dbReference type="Proteomes" id="UP001280121">
    <property type="component" value="Unassembled WGS sequence"/>
</dbReference>
<feature type="transmembrane region" description="Helical" evidence="7">
    <location>
        <begin position="97"/>
        <end position="118"/>
    </location>
</feature>
<keyword evidence="5 7" id="KW-1133">Transmembrane helix</keyword>
<accession>A0AAD9XV82</accession>
<comment type="subcellular location">
    <subcellularLocation>
        <location evidence="1 7">Cell membrane</location>
        <topology evidence="1 7">Multi-pass membrane protein</topology>
    </subcellularLocation>
</comment>
<comment type="similarity">
    <text evidence="2 7">Belongs to the Casparian strip membrane proteins (CASP) family.</text>
</comment>
<comment type="caution">
    <text evidence="7">Lacks conserved residue(s) required for the propagation of feature annotation.</text>
</comment>
<organism evidence="10 11">
    <name type="scientific">Dipteronia dyeriana</name>
    <dbReference type="NCBI Taxonomy" id="168575"/>
    <lineage>
        <taxon>Eukaryota</taxon>
        <taxon>Viridiplantae</taxon>
        <taxon>Streptophyta</taxon>
        <taxon>Embryophyta</taxon>
        <taxon>Tracheophyta</taxon>
        <taxon>Spermatophyta</taxon>
        <taxon>Magnoliopsida</taxon>
        <taxon>eudicotyledons</taxon>
        <taxon>Gunneridae</taxon>
        <taxon>Pentapetalae</taxon>
        <taxon>rosids</taxon>
        <taxon>malvids</taxon>
        <taxon>Sapindales</taxon>
        <taxon>Sapindaceae</taxon>
        <taxon>Hippocastanoideae</taxon>
        <taxon>Acereae</taxon>
        <taxon>Dipteronia</taxon>
    </lineage>
</organism>
<dbReference type="EMBL" id="JANJYI010000001">
    <property type="protein sequence ID" value="KAK2665975.1"/>
    <property type="molecule type" value="Genomic_DNA"/>
</dbReference>
<evidence type="ECO:0000256" key="7">
    <source>
        <dbReference type="RuleBase" id="RU361233"/>
    </source>
</evidence>
<dbReference type="GO" id="GO:0005886">
    <property type="term" value="C:plasma membrane"/>
    <property type="evidence" value="ECO:0007669"/>
    <property type="project" value="UniProtKB-SubCell"/>
</dbReference>
<reference evidence="10" key="1">
    <citation type="journal article" date="2023" name="Plant J.">
        <title>Genome sequences and population genomics provide insights into the demographic history, inbreeding, and mutation load of two 'living fossil' tree species of Dipteronia.</title>
        <authorList>
            <person name="Feng Y."/>
            <person name="Comes H.P."/>
            <person name="Chen J."/>
            <person name="Zhu S."/>
            <person name="Lu R."/>
            <person name="Zhang X."/>
            <person name="Li P."/>
            <person name="Qiu J."/>
            <person name="Olsen K.M."/>
            <person name="Qiu Y."/>
        </authorList>
    </citation>
    <scope>NUCLEOTIDE SEQUENCE</scope>
    <source>
        <strain evidence="10">KIB01</strain>
    </source>
</reference>
<protein>
    <recommendedName>
        <fullName evidence="7">CASP-like protein</fullName>
    </recommendedName>
</protein>
<keyword evidence="4 7" id="KW-0812">Transmembrane</keyword>
<feature type="transmembrane region" description="Helical" evidence="7">
    <location>
        <begin position="138"/>
        <end position="158"/>
    </location>
</feature>
<gene>
    <name evidence="10" type="ORF">Ddye_004549</name>
</gene>